<dbReference type="PANTHER" id="PTHR10412:SF10">
    <property type="entry name" value="GLYCOSYL HYDROLASE FAMILY 63 C-TERMINAL DOMAIN-CONTAINING PROTEIN"/>
    <property type="match status" value="1"/>
</dbReference>
<gene>
    <name evidence="3" type="ORF">BV898_15590</name>
</gene>
<dbReference type="Pfam" id="PF22422">
    <property type="entry name" value="MGH1-like_GH"/>
    <property type="match status" value="1"/>
</dbReference>
<dbReference type="GO" id="GO:0009311">
    <property type="term" value="P:oligosaccharide metabolic process"/>
    <property type="evidence" value="ECO:0007669"/>
    <property type="project" value="InterPro"/>
</dbReference>
<dbReference type="Gene3D" id="1.50.10.10">
    <property type="match status" value="1"/>
</dbReference>
<feature type="domain" description="Mannosylglycerate hydrolase MGH1-like glycoside hydrolase" evidence="2">
    <location>
        <begin position="441"/>
        <end position="549"/>
    </location>
</feature>
<dbReference type="InterPro" id="IPR004888">
    <property type="entry name" value="Glycoside_hydrolase_63"/>
</dbReference>
<reference evidence="4" key="1">
    <citation type="submission" date="2017-01" db="EMBL/GenBank/DDBJ databases">
        <title>Comparative genomics of anhydrobiosis in the tardigrade Hypsibius dujardini.</title>
        <authorList>
            <person name="Yoshida Y."/>
            <person name="Koutsovoulos G."/>
            <person name="Laetsch D."/>
            <person name="Stevens L."/>
            <person name="Kumar S."/>
            <person name="Horikawa D."/>
            <person name="Ishino K."/>
            <person name="Komine S."/>
            <person name="Tomita M."/>
            <person name="Blaxter M."/>
            <person name="Arakawa K."/>
        </authorList>
    </citation>
    <scope>NUCLEOTIDE SEQUENCE [LARGE SCALE GENOMIC DNA]</scope>
    <source>
        <strain evidence="4">Z151</strain>
    </source>
</reference>
<name>A0A9X6NBD4_HYPEX</name>
<dbReference type="InterPro" id="IPR008928">
    <property type="entry name" value="6-hairpin_glycosidase_sf"/>
</dbReference>
<evidence type="ECO:0000313" key="4">
    <source>
        <dbReference type="Proteomes" id="UP000192578"/>
    </source>
</evidence>
<dbReference type="InterPro" id="IPR054491">
    <property type="entry name" value="MGH1-like_GH"/>
</dbReference>
<proteinExistence type="predicted"/>
<dbReference type="Proteomes" id="UP000192578">
    <property type="component" value="Unassembled WGS sequence"/>
</dbReference>
<dbReference type="OrthoDB" id="14419at2759"/>
<dbReference type="SUPFAM" id="SSF48208">
    <property type="entry name" value="Six-hairpin glycosidases"/>
    <property type="match status" value="1"/>
</dbReference>
<evidence type="ECO:0000313" key="3">
    <source>
        <dbReference type="EMBL" id="OWA51090.1"/>
    </source>
</evidence>
<feature type="domain" description="Glycosyl hydrolase family 63 C-terminal" evidence="1">
    <location>
        <begin position="718"/>
        <end position="806"/>
    </location>
</feature>
<dbReference type="InterPro" id="IPR031335">
    <property type="entry name" value="Glyco_hydro_63_C"/>
</dbReference>
<evidence type="ECO:0000259" key="2">
    <source>
        <dbReference type="Pfam" id="PF22422"/>
    </source>
</evidence>
<dbReference type="GO" id="GO:0004573">
    <property type="term" value="F:Glc3Man9GlcNAc2 oligosaccharide glucosidase activity"/>
    <property type="evidence" value="ECO:0007669"/>
    <property type="project" value="InterPro"/>
</dbReference>
<dbReference type="Pfam" id="PF03200">
    <property type="entry name" value="Glyco_hydro_63"/>
    <property type="match status" value="1"/>
</dbReference>
<keyword evidence="4" id="KW-1185">Reference proteome</keyword>
<dbReference type="EMBL" id="MTYJ01000214">
    <property type="protein sequence ID" value="OWA51090.1"/>
    <property type="molecule type" value="Genomic_DNA"/>
</dbReference>
<dbReference type="AlphaFoldDB" id="A0A9X6NBD4"/>
<dbReference type="PANTHER" id="PTHR10412">
    <property type="entry name" value="MANNOSYL-OLIGOSACCHARIDE GLUCOSIDASE"/>
    <property type="match status" value="1"/>
</dbReference>
<sequence length="916" mass="105682">MSTAAQSDRTAEGRRLVEDKERKDNWKRWGPYLSDRQWGTVREDYSADGNCWDYFTHDQARSRAYRWGEDGLLGICDRECRLCFSFALWNGKDPILKERLYGLTGSQGNHGEDVKELYYHLDATPTTSYAKALYKYPQAEYPYEQINVENRNRGKDALEFEVEDSGVFDENKYWDVVFEYAKNTSQDILCRLSVHNRGPEPATIHVLPTLWFRNTWIWGCKHEGCTAKPRITLDPGNPLRVKTKHDTLEEFVCEWEALEGADAATQLLFTENETNSKRLYGVENYTPYVKDAFHRFVVGGDKDAVSSKGHGTKVAAHHVLTVPAGQSKVIRVRFHSAAEQPAGGSAFADFDAIFEQRKKEADEFYREVQPSKLDDQRRLIQRQAYAGMLWSKQFYHYIVGDWLLGDPEMPKPPDSRLHGRNNQWGQLYNRDIVSMPDKWEYPWYASWDLAFHMLPLSNVDFEFAKAQLMLFLREWYMHPNGQIPAYEFALGDVNPPVHAWAVIRLFESFAGKDASDEDYRFLESCFHKLIINFTWWVNRKDPEGNNLYSGGFLGLDNIGVFDRSKPLPPGMILEQADGTAWMAFFCATMLHCAINLALKDPVYEDMASKFFEHTVLIIDAINNFGKGQGLWNEEDGFYYDHLRKDGRSCPMKIRSLVGLVPLFSVLVIDDSTLKKLPAFAKRTKWFVQHRKDLIEETSFMAERMGEDANQRSLLCIPSKAKLIRVLEYLFDENEFLSEFGIRSLSKFHEKNPFKININNEELRADYIPGESNSYLFGGNSNWRGPIWFPMNFLLVQSLQRFDYYYGESLKIEVPTRSGNFMRLRDAADELCNRLLKNFLPDSKGFRACHGKDLRLSEKYATDPHFKDLVLFYEFFHGDNGRGCGASHQTGWTGLIINCINILAGTGHLGVFRPGSQ</sequence>
<evidence type="ECO:0008006" key="5">
    <source>
        <dbReference type="Google" id="ProtNLM"/>
    </source>
</evidence>
<dbReference type="InterPro" id="IPR012341">
    <property type="entry name" value="6hp_glycosidase-like_sf"/>
</dbReference>
<accession>A0A9X6NBD4</accession>
<organism evidence="3 4">
    <name type="scientific">Hypsibius exemplaris</name>
    <name type="common">Freshwater tardigrade</name>
    <dbReference type="NCBI Taxonomy" id="2072580"/>
    <lineage>
        <taxon>Eukaryota</taxon>
        <taxon>Metazoa</taxon>
        <taxon>Ecdysozoa</taxon>
        <taxon>Tardigrada</taxon>
        <taxon>Eutardigrada</taxon>
        <taxon>Parachela</taxon>
        <taxon>Hypsibioidea</taxon>
        <taxon>Hypsibiidae</taxon>
        <taxon>Hypsibius</taxon>
    </lineage>
</organism>
<evidence type="ECO:0000259" key="1">
    <source>
        <dbReference type="Pfam" id="PF03200"/>
    </source>
</evidence>
<protein>
    <recommendedName>
        <fullName evidence="5">Glycosyl hydrolase family 63 C-terminal domain-containing protein</fullName>
    </recommendedName>
</protein>
<comment type="caution">
    <text evidence="3">The sequence shown here is derived from an EMBL/GenBank/DDBJ whole genome shotgun (WGS) entry which is preliminary data.</text>
</comment>